<dbReference type="AlphaFoldDB" id="A0AAD8RQ12"/>
<feature type="region of interest" description="Disordered" evidence="1">
    <location>
        <begin position="50"/>
        <end position="110"/>
    </location>
</feature>
<keyword evidence="2" id="KW-0732">Signal</keyword>
<reference evidence="3" key="1">
    <citation type="submission" date="2023-07" db="EMBL/GenBank/DDBJ databases">
        <title>A chromosome-level genome assembly of Lolium multiflorum.</title>
        <authorList>
            <person name="Chen Y."/>
            <person name="Copetti D."/>
            <person name="Kolliker R."/>
            <person name="Studer B."/>
        </authorList>
    </citation>
    <scope>NUCLEOTIDE SEQUENCE</scope>
    <source>
        <strain evidence="3">02402/16</strain>
        <tissue evidence="3">Leaf</tissue>
    </source>
</reference>
<evidence type="ECO:0000256" key="2">
    <source>
        <dbReference type="SAM" id="SignalP"/>
    </source>
</evidence>
<evidence type="ECO:0000313" key="4">
    <source>
        <dbReference type="Proteomes" id="UP001231189"/>
    </source>
</evidence>
<evidence type="ECO:0000256" key="1">
    <source>
        <dbReference type="SAM" id="MobiDB-lite"/>
    </source>
</evidence>
<proteinExistence type="predicted"/>
<protein>
    <submittedName>
        <fullName evidence="3">Uncharacterized protein</fullName>
    </submittedName>
</protein>
<feature type="chain" id="PRO_5042050000" evidence="2">
    <location>
        <begin position="24"/>
        <end position="110"/>
    </location>
</feature>
<feature type="compositionally biased region" description="Basic and acidic residues" evidence="1">
    <location>
        <begin position="99"/>
        <end position="110"/>
    </location>
</feature>
<gene>
    <name evidence="3" type="ORF">QYE76_003319</name>
</gene>
<dbReference type="EMBL" id="JAUUTY010000005">
    <property type="protein sequence ID" value="KAK1629004.1"/>
    <property type="molecule type" value="Genomic_DNA"/>
</dbReference>
<evidence type="ECO:0000313" key="3">
    <source>
        <dbReference type="EMBL" id="KAK1629004.1"/>
    </source>
</evidence>
<name>A0AAD8RQ12_LOLMU</name>
<keyword evidence="4" id="KW-1185">Reference proteome</keyword>
<accession>A0AAD8RQ12</accession>
<feature type="signal peptide" evidence="2">
    <location>
        <begin position="1"/>
        <end position="23"/>
    </location>
</feature>
<comment type="caution">
    <text evidence="3">The sequence shown here is derived from an EMBL/GenBank/DDBJ whole genome shotgun (WGS) entry which is preliminary data.</text>
</comment>
<feature type="compositionally biased region" description="Basic and acidic residues" evidence="1">
    <location>
        <begin position="58"/>
        <end position="80"/>
    </location>
</feature>
<sequence>MDLRSLLVLLLVCLAVHLEGANAQYGSSPSNGAAGVAGAGYMVHQGYEEEEAPLLMGEEEKIKGEEGKKEEGRKEEKQDRPPQPVIPALTAEAWPETRNMSRSDRPCQPV</sequence>
<organism evidence="3 4">
    <name type="scientific">Lolium multiflorum</name>
    <name type="common">Italian ryegrass</name>
    <name type="synonym">Lolium perenne subsp. multiflorum</name>
    <dbReference type="NCBI Taxonomy" id="4521"/>
    <lineage>
        <taxon>Eukaryota</taxon>
        <taxon>Viridiplantae</taxon>
        <taxon>Streptophyta</taxon>
        <taxon>Embryophyta</taxon>
        <taxon>Tracheophyta</taxon>
        <taxon>Spermatophyta</taxon>
        <taxon>Magnoliopsida</taxon>
        <taxon>Liliopsida</taxon>
        <taxon>Poales</taxon>
        <taxon>Poaceae</taxon>
        <taxon>BOP clade</taxon>
        <taxon>Pooideae</taxon>
        <taxon>Poodae</taxon>
        <taxon>Poeae</taxon>
        <taxon>Poeae Chloroplast Group 2 (Poeae type)</taxon>
        <taxon>Loliodinae</taxon>
        <taxon>Loliinae</taxon>
        <taxon>Lolium</taxon>
    </lineage>
</organism>
<dbReference type="Proteomes" id="UP001231189">
    <property type="component" value="Unassembled WGS sequence"/>
</dbReference>